<dbReference type="Gene3D" id="3.40.50.2000">
    <property type="entry name" value="Glycogen Phosphorylase B"/>
    <property type="match status" value="2"/>
</dbReference>
<accession>A0A7X4YWZ0</accession>
<gene>
    <name evidence="3" type="ORF">GT003_29435</name>
</gene>
<keyword evidence="4" id="KW-1185">Reference proteome</keyword>
<dbReference type="CDD" id="cd03801">
    <property type="entry name" value="GT4_PimA-like"/>
    <property type="match status" value="1"/>
</dbReference>
<evidence type="ECO:0000313" key="4">
    <source>
        <dbReference type="Proteomes" id="UP000558113"/>
    </source>
</evidence>
<dbReference type="PANTHER" id="PTHR12526">
    <property type="entry name" value="GLYCOSYLTRANSFERASE"/>
    <property type="match status" value="1"/>
</dbReference>
<dbReference type="SUPFAM" id="SSF53756">
    <property type="entry name" value="UDP-Glycosyltransferase/glycogen phosphorylase"/>
    <property type="match status" value="1"/>
</dbReference>
<evidence type="ECO:0000313" key="3">
    <source>
        <dbReference type="EMBL" id="NBC73104.1"/>
    </source>
</evidence>
<protein>
    <submittedName>
        <fullName evidence="3">Glycosyltransferase</fullName>
    </submittedName>
</protein>
<feature type="domain" description="Glycosyl transferase family 1" evidence="2">
    <location>
        <begin position="183"/>
        <end position="341"/>
    </location>
</feature>
<dbReference type="GO" id="GO:0016757">
    <property type="term" value="F:glycosyltransferase activity"/>
    <property type="evidence" value="ECO:0007669"/>
    <property type="project" value="InterPro"/>
</dbReference>
<keyword evidence="3" id="KW-0808">Transferase</keyword>
<dbReference type="Pfam" id="PF00534">
    <property type="entry name" value="Glycos_transf_1"/>
    <property type="match status" value="1"/>
</dbReference>
<evidence type="ECO:0000256" key="1">
    <source>
        <dbReference type="SAM" id="MobiDB-lite"/>
    </source>
</evidence>
<evidence type="ECO:0000259" key="2">
    <source>
        <dbReference type="Pfam" id="PF00534"/>
    </source>
</evidence>
<dbReference type="OrthoDB" id="179766at2"/>
<dbReference type="InterPro" id="IPR001296">
    <property type="entry name" value="Glyco_trans_1"/>
</dbReference>
<comment type="caution">
    <text evidence="3">The sequence shown here is derived from an EMBL/GenBank/DDBJ whole genome shotgun (WGS) entry which is preliminary data.</text>
</comment>
<name>A0A7X4YWZ0_9BACL</name>
<feature type="compositionally biased region" description="Basic and acidic residues" evidence="1">
    <location>
        <begin position="111"/>
        <end position="139"/>
    </location>
</feature>
<sequence>MDGLDRLVSVDSHFQTYCRAVCTFDDPEKLVLLPNAVDTAWFTGKDAEAGIGAGAEDGTQEKAVIGIVGGAEAAFGTEATEASRLRESAGAGGAEIAWASEAIGAADAENTDGHDAEDAESLDGRDAEDKESSDGHDAEDAEILERHDAQYAEDSPASEWTGNENAAALGAGGLAVADGLPETGELRLLFPRRLSYERGIVPMMLLADRLLAAFPSLIVEFAGELVEQTPVAVAFRLWLSTHGEQARIRHNTYTFQTVRDAYRAADVVVIPTVYSEGTSLSCLEAMSCGKAVVAANVGGLNDLITDGFNGRLVAPTVDALHAAVEELLRDAALRRQYGADASRTAAAFDLKRWKQRWAELLEAQFARNGL</sequence>
<dbReference type="Proteomes" id="UP000558113">
    <property type="component" value="Unassembled WGS sequence"/>
</dbReference>
<dbReference type="EMBL" id="JAAAMU010000026">
    <property type="protein sequence ID" value="NBC73104.1"/>
    <property type="molecule type" value="Genomic_DNA"/>
</dbReference>
<feature type="region of interest" description="Disordered" evidence="1">
    <location>
        <begin position="108"/>
        <end position="139"/>
    </location>
</feature>
<organism evidence="3 4">
    <name type="scientific">Paenibacillus sacheonensis</name>
    <dbReference type="NCBI Taxonomy" id="742054"/>
    <lineage>
        <taxon>Bacteria</taxon>
        <taxon>Bacillati</taxon>
        <taxon>Bacillota</taxon>
        <taxon>Bacilli</taxon>
        <taxon>Bacillales</taxon>
        <taxon>Paenibacillaceae</taxon>
        <taxon>Paenibacillus</taxon>
    </lineage>
</organism>
<dbReference type="AlphaFoldDB" id="A0A7X4YWZ0"/>
<proteinExistence type="predicted"/>
<reference evidence="3 4" key="1">
    <citation type="submission" date="2020-01" db="EMBL/GenBank/DDBJ databases">
        <title>Paenibacillus soybeanensis sp. nov. isolated from the nodules of soybean (Glycine max(L.) Merr).</title>
        <authorList>
            <person name="Wang H."/>
        </authorList>
    </citation>
    <scope>NUCLEOTIDE SEQUENCE [LARGE SCALE GENOMIC DNA]</scope>
    <source>
        <strain evidence="3 4">DSM 23054</strain>
    </source>
</reference>